<dbReference type="Gene3D" id="3.30.70.260">
    <property type="match status" value="1"/>
</dbReference>
<comment type="catalytic activity">
    <reaction evidence="14">
        <text>L-homoserine + NADP(+) = L-aspartate 4-semialdehyde + NADPH + H(+)</text>
        <dbReference type="Rhea" id="RHEA:15761"/>
        <dbReference type="ChEBI" id="CHEBI:15378"/>
        <dbReference type="ChEBI" id="CHEBI:57476"/>
        <dbReference type="ChEBI" id="CHEBI:57783"/>
        <dbReference type="ChEBI" id="CHEBI:58349"/>
        <dbReference type="ChEBI" id="CHEBI:537519"/>
        <dbReference type="EC" id="1.1.1.3"/>
    </reaction>
    <physiologicalReaction direction="right-to-left" evidence="14">
        <dbReference type="Rhea" id="RHEA:15763"/>
    </physiologicalReaction>
</comment>
<keyword evidence="8 18" id="KW-0791">Threonine biosynthesis</keyword>
<evidence type="ECO:0000256" key="15">
    <source>
        <dbReference type="ARBA" id="ARBA00049031"/>
    </source>
</evidence>
<organism evidence="21 22">
    <name type="scientific">Gaiella occulta</name>
    <dbReference type="NCBI Taxonomy" id="1002870"/>
    <lineage>
        <taxon>Bacteria</taxon>
        <taxon>Bacillati</taxon>
        <taxon>Actinomycetota</taxon>
        <taxon>Thermoleophilia</taxon>
        <taxon>Gaiellales</taxon>
        <taxon>Gaiellaceae</taxon>
        <taxon>Gaiella</taxon>
    </lineage>
</organism>
<name>A0A7M2Z1G7_9ACTN</name>
<dbReference type="GO" id="GO:0009088">
    <property type="term" value="P:threonine biosynthetic process"/>
    <property type="evidence" value="ECO:0007669"/>
    <property type="project" value="UniProtKB-UniPathway"/>
</dbReference>
<evidence type="ECO:0000256" key="10">
    <source>
        <dbReference type="ARBA" id="ARBA00023002"/>
    </source>
</evidence>
<keyword evidence="11" id="KW-0915">Sodium</keyword>
<comment type="pathway">
    <text evidence="2 18">Amino-acid biosynthesis; L-threonine biosynthesis; L-threonine from L-aspartate: step 3/5.</text>
</comment>
<evidence type="ECO:0000256" key="4">
    <source>
        <dbReference type="ARBA" id="ARBA00006753"/>
    </source>
</evidence>
<proteinExistence type="inferred from homology"/>
<evidence type="ECO:0000313" key="22">
    <source>
        <dbReference type="Proteomes" id="UP000254134"/>
    </source>
</evidence>
<dbReference type="GO" id="GO:0009086">
    <property type="term" value="P:methionine biosynthetic process"/>
    <property type="evidence" value="ECO:0007669"/>
    <property type="project" value="UniProtKB-KW"/>
</dbReference>
<reference evidence="21 22" key="1">
    <citation type="submission" date="2018-07" db="EMBL/GenBank/DDBJ databases">
        <title>High-quality-draft genome sequence of Gaiella occulta.</title>
        <authorList>
            <person name="Severino R."/>
            <person name="Froufe H.J.C."/>
            <person name="Rainey F.A."/>
            <person name="Barroso C."/>
            <person name="Albuquerque L."/>
            <person name="Lobo-Da-Cunha A."/>
            <person name="Da Costa M.S."/>
            <person name="Egas C."/>
        </authorList>
    </citation>
    <scope>NUCLEOTIDE SEQUENCE [LARGE SCALE GENOMIC DNA]</scope>
    <source>
        <strain evidence="21 22">F2-233</strain>
    </source>
</reference>
<dbReference type="EMBL" id="QQZY01000001">
    <property type="protein sequence ID" value="RDI75632.1"/>
    <property type="molecule type" value="Genomic_DNA"/>
</dbReference>
<dbReference type="InterPro" id="IPR001342">
    <property type="entry name" value="HDH_cat"/>
</dbReference>
<evidence type="ECO:0000256" key="8">
    <source>
        <dbReference type="ARBA" id="ARBA00022697"/>
    </source>
</evidence>
<dbReference type="EC" id="1.1.1.3" evidence="5 18"/>
<sequence length="435" mass="45668">MASVDVPVALLGYGTVGAAVHRLLEESADEIERATGHRLRVTRALVRDTSKDRGFSPEPGVLSDDFATIRDDPAIQVVAEVMGGVDPAGDYVLELLRAGRPVVTANKQLVARRGAELFEAAAAGGVQLRFEASVCAAIPVIKVLRESLVVTNVHRVLGIVNGTTNLILSAMEGGRPYGEALAEAQRLGFAEADPTEDVAGIDAAAKTAILATVAFGTRVPLDWVDVEGIEHVTLDHVVAARALDMHLKLIGRATLVGDRVDVRVGPAFVDRHHPLAAVEGAFNAVMLQGDAIREITLEGPGAGGIETASAVVADMVSVVGTTGTGFLQNDPVWRKLERLPAGDLTSPFYLRLEVDDRAGVLARIAHELAAEGVSVARLVQQPGDGHAVLHVVTHEAPAGRVEAALTAIRALPESRGEASALPVVSDRGVEELGWT</sequence>
<dbReference type="RefSeq" id="WP_114794539.1">
    <property type="nucleotide sequence ID" value="NZ_QQZY01000001.1"/>
</dbReference>
<dbReference type="FunFam" id="3.30.360.10:FF:000005">
    <property type="entry name" value="Homoserine dehydrogenase"/>
    <property type="match status" value="1"/>
</dbReference>
<comment type="similarity">
    <text evidence="4 19">Belongs to the homoserine dehydrogenase family.</text>
</comment>
<dbReference type="Gene3D" id="3.30.360.10">
    <property type="entry name" value="Dihydrodipicolinate Reductase, domain 2"/>
    <property type="match status" value="1"/>
</dbReference>
<dbReference type="InterPro" id="IPR002912">
    <property type="entry name" value="ACT_dom"/>
</dbReference>
<evidence type="ECO:0000256" key="11">
    <source>
        <dbReference type="ARBA" id="ARBA00023053"/>
    </source>
</evidence>
<evidence type="ECO:0000256" key="17">
    <source>
        <dbReference type="PIRSR" id="PIRSR000098-2"/>
    </source>
</evidence>
<accession>A0A7M2Z1G7</accession>
<dbReference type="SUPFAM" id="SSF51735">
    <property type="entry name" value="NAD(P)-binding Rossmann-fold domains"/>
    <property type="match status" value="1"/>
</dbReference>
<evidence type="ECO:0000256" key="1">
    <source>
        <dbReference type="ARBA" id="ARBA00001920"/>
    </source>
</evidence>
<dbReference type="InterPro" id="IPR036291">
    <property type="entry name" value="NAD(P)-bd_dom_sf"/>
</dbReference>
<evidence type="ECO:0000259" key="20">
    <source>
        <dbReference type="PROSITE" id="PS51671"/>
    </source>
</evidence>
<gene>
    <name evidence="21" type="ORF">Gocc_0051</name>
</gene>
<dbReference type="AlphaFoldDB" id="A0A7M2Z1G7"/>
<dbReference type="Pfam" id="PF00742">
    <property type="entry name" value="Homoserine_dh"/>
    <property type="match status" value="1"/>
</dbReference>
<feature type="binding site" evidence="17">
    <location>
        <position position="107"/>
    </location>
    <ligand>
        <name>NADPH</name>
        <dbReference type="ChEBI" id="CHEBI:57783"/>
    </ligand>
</feature>
<evidence type="ECO:0000256" key="12">
    <source>
        <dbReference type="ARBA" id="ARBA00023167"/>
    </source>
</evidence>
<comment type="caution">
    <text evidence="21">The sequence shown here is derived from an EMBL/GenBank/DDBJ whole genome shotgun (WGS) entry which is preliminary data.</text>
</comment>
<evidence type="ECO:0000256" key="3">
    <source>
        <dbReference type="ARBA" id="ARBA00005062"/>
    </source>
</evidence>
<keyword evidence="12 18" id="KW-0486">Methionine biosynthesis</keyword>
<feature type="binding site" evidence="17">
    <location>
        <position position="191"/>
    </location>
    <ligand>
        <name>L-homoserine</name>
        <dbReference type="ChEBI" id="CHEBI:57476"/>
    </ligand>
</feature>
<evidence type="ECO:0000256" key="9">
    <source>
        <dbReference type="ARBA" id="ARBA00022857"/>
    </source>
</evidence>
<protein>
    <recommendedName>
        <fullName evidence="6 18">Homoserine dehydrogenase</fullName>
        <ecNumber evidence="5 18">1.1.1.3</ecNumber>
    </recommendedName>
</protein>
<dbReference type="InterPro" id="IPR016204">
    <property type="entry name" value="HDH"/>
</dbReference>
<dbReference type="OrthoDB" id="9808167at2"/>
<feature type="binding site" evidence="17">
    <location>
        <begin position="11"/>
        <end position="18"/>
    </location>
    <ligand>
        <name>NADP(+)</name>
        <dbReference type="ChEBI" id="CHEBI:58349"/>
    </ligand>
</feature>
<evidence type="ECO:0000256" key="5">
    <source>
        <dbReference type="ARBA" id="ARBA00013213"/>
    </source>
</evidence>
<evidence type="ECO:0000256" key="19">
    <source>
        <dbReference type="RuleBase" id="RU004171"/>
    </source>
</evidence>
<comment type="catalytic activity">
    <reaction evidence="15">
        <text>L-homoserine + NAD(+) = L-aspartate 4-semialdehyde + NADH + H(+)</text>
        <dbReference type="Rhea" id="RHEA:15757"/>
        <dbReference type="ChEBI" id="CHEBI:15378"/>
        <dbReference type="ChEBI" id="CHEBI:57476"/>
        <dbReference type="ChEBI" id="CHEBI:57540"/>
        <dbReference type="ChEBI" id="CHEBI:57945"/>
        <dbReference type="ChEBI" id="CHEBI:537519"/>
        <dbReference type="EC" id="1.1.1.3"/>
    </reaction>
    <physiologicalReaction direction="right-to-left" evidence="15">
        <dbReference type="Rhea" id="RHEA:15759"/>
    </physiologicalReaction>
</comment>
<dbReference type="InterPro" id="IPR045865">
    <property type="entry name" value="ACT-like_dom_sf"/>
</dbReference>
<dbReference type="InterPro" id="IPR019811">
    <property type="entry name" value="HDH_CS"/>
</dbReference>
<dbReference type="SUPFAM" id="SSF55347">
    <property type="entry name" value="Glyceraldehyde-3-phosphate dehydrogenase-like, C-terminal domain"/>
    <property type="match status" value="1"/>
</dbReference>
<evidence type="ECO:0000313" key="21">
    <source>
        <dbReference type="EMBL" id="RDI75632.1"/>
    </source>
</evidence>
<keyword evidence="10 18" id="KW-0560">Oxidoreductase</keyword>
<dbReference type="PROSITE" id="PS01042">
    <property type="entry name" value="HOMOSER_DHGENASE"/>
    <property type="match status" value="1"/>
</dbReference>
<feature type="active site" description="Proton donor" evidence="16">
    <location>
        <position position="206"/>
    </location>
</feature>
<dbReference type="Proteomes" id="UP000254134">
    <property type="component" value="Unassembled WGS sequence"/>
</dbReference>
<evidence type="ECO:0000256" key="13">
    <source>
        <dbReference type="ARBA" id="ARBA00044930"/>
    </source>
</evidence>
<dbReference type="Pfam" id="PF03447">
    <property type="entry name" value="NAD_binding_3"/>
    <property type="match status" value="1"/>
</dbReference>
<reference evidence="22" key="2">
    <citation type="journal article" date="2019" name="MicrobiologyOpen">
        <title>High-quality draft genome sequence of Gaiella occulta isolated from a 150 meter deep mineral water borehole and comparison with the genome sequences of other deep-branching lineages of the phylum Actinobacteria.</title>
        <authorList>
            <person name="Severino R."/>
            <person name="Froufe H.J.C."/>
            <person name="Barroso C."/>
            <person name="Albuquerque L."/>
            <person name="Lobo-da-Cunha A."/>
            <person name="da Costa M.S."/>
            <person name="Egas C."/>
        </authorList>
    </citation>
    <scope>NUCLEOTIDE SEQUENCE [LARGE SCALE GENOMIC DNA]</scope>
    <source>
        <strain evidence="22">F2-233</strain>
    </source>
</reference>
<evidence type="ECO:0000256" key="16">
    <source>
        <dbReference type="PIRSR" id="PIRSR000098-1"/>
    </source>
</evidence>
<dbReference type="CDD" id="cd04881">
    <property type="entry name" value="ACT_HSDH-Hom"/>
    <property type="match status" value="1"/>
</dbReference>
<evidence type="ECO:0000256" key="2">
    <source>
        <dbReference type="ARBA" id="ARBA00005056"/>
    </source>
</evidence>
<dbReference type="UniPathway" id="UPA00050">
    <property type="reaction ID" value="UER00063"/>
</dbReference>
<evidence type="ECO:0000256" key="18">
    <source>
        <dbReference type="RuleBase" id="RU000579"/>
    </source>
</evidence>
<dbReference type="Gene3D" id="3.40.50.720">
    <property type="entry name" value="NAD(P)-binding Rossmann-like Domain"/>
    <property type="match status" value="1"/>
</dbReference>
<comment type="function">
    <text evidence="13">Catalyzes the conversion of L-aspartate-beta-semialdehyde (L-Asa) to L-homoserine (L-Hse), the third step in the biosynthesis of threonine and methionine from aspartate.</text>
</comment>
<keyword evidence="7 18" id="KW-0028">Amino-acid biosynthesis</keyword>
<dbReference type="UniPathway" id="UPA00051">
    <property type="reaction ID" value="UER00465"/>
</dbReference>
<dbReference type="GO" id="GO:0050661">
    <property type="term" value="F:NADP binding"/>
    <property type="evidence" value="ECO:0007669"/>
    <property type="project" value="InterPro"/>
</dbReference>
<evidence type="ECO:0000256" key="14">
    <source>
        <dbReference type="ARBA" id="ARBA00048841"/>
    </source>
</evidence>
<dbReference type="NCBIfam" id="NF004976">
    <property type="entry name" value="PRK06349.1"/>
    <property type="match status" value="1"/>
</dbReference>
<evidence type="ECO:0000256" key="6">
    <source>
        <dbReference type="ARBA" id="ARBA00013376"/>
    </source>
</evidence>
<keyword evidence="9 17" id="KW-0521">NADP</keyword>
<dbReference type="GO" id="GO:0004412">
    <property type="term" value="F:homoserine dehydrogenase activity"/>
    <property type="evidence" value="ECO:0007669"/>
    <property type="project" value="UniProtKB-EC"/>
</dbReference>
<evidence type="ECO:0000256" key="7">
    <source>
        <dbReference type="ARBA" id="ARBA00022605"/>
    </source>
</evidence>
<dbReference type="Pfam" id="PF01842">
    <property type="entry name" value="ACT"/>
    <property type="match status" value="1"/>
</dbReference>
<dbReference type="PIRSF" id="PIRSF000098">
    <property type="entry name" value="Homoser_dehydrog"/>
    <property type="match status" value="1"/>
</dbReference>
<keyword evidence="22" id="KW-1185">Reference proteome</keyword>
<dbReference type="InterPro" id="IPR005106">
    <property type="entry name" value="Asp/hSer_DH_NAD-bd"/>
</dbReference>
<dbReference type="PROSITE" id="PS51671">
    <property type="entry name" value="ACT"/>
    <property type="match status" value="1"/>
</dbReference>
<dbReference type="SUPFAM" id="SSF55021">
    <property type="entry name" value="ACT-like"/>
    <property type="match status" value="1"/>
</dbReference>
<dbReference type="PANTHER" id="PTHR43331:SF1">
    <property type="entry name" value="HOMOSERINE DEHYDROGENASE"/>
    <property type="match status" value="1"/>
</dbReference>
<comment type="cofactor">
    <cofactor evidence="1">
        <name>a metal cation</name>
        <dbReference type="ChEBI" id="CHEBI:25213"/>
    </cofactor>
</comment>
<dbReference type="PANTHER" id="PTHR43331">
    <property type="entry name" value="HOMOSERINE DEHYDROGENASE"/>
    <property type="match status" value="1"/>
</dbReference>
<comment type="pathway">
    <text evidence="3 18">Amino-acid biosynthesis; L-methionine biosynthesis via de novo pathway; L-homoserine from L-aspartate: step 3/3.</text>
</comment>
<feature type="domain" description="ACT" evidence="20">
    <location>
        <begin position="349"/>
        <end position="425"/>
    </location>
</feature>